<evidence type="ECO:0000256" key="2">
    <source>
        <dbReference type="SAM" id="SignalP"/>
    </source>
</evidence>
<evidence type="ECO:0000313" key="6">
    <source>
        <dbReference type="Proteomes" id="UP000030651"/>
    </source>
</evidence>
<dbReference type="KEGG" id="pfy:PFICI_10313"/>
<feature type="domain" description="Peptidase S12 Pab87-related C-terminal" evidence="4">
    <location>
        <begin position="436"/>
        <end position="526"/>
    </location>
</feature>
<dbReference type="InterPro" id="IPR012338">
    <property type="entry name" value="Beta-lactam/transpept-like"/>
</dbReference>
<evidence type="ECO:0000256" key="1">
    <source>
        <dbReference type="ARBA" id="ARBA00038215"/>
    </source>
</evidence>
<dbReference type="Proteomes" id="UP000030651">
    <property type="component" value="Unassembled WGS sequence"/>
</dbReference>
<dbReference type="Pfam" id="PF00144">
    <property type="entry name" value="Beta-lactamase"/>
    <property type="match status" value="1"/>
</dbReference>
<dbReference type="GeneID" id="19275326"/>
<dbReference type="EMBL" id="KI912115">
    <property type="protein sequence ID" value="ETS78251.1"/>
    <property type="molecule type" value="Genomic_DNA"/>
</dbReference>
<dbReference type="Pfam" id="PF11954">
    <property type="entry name" value="DUF3471"/>
    <property type="match status" value="1"/>
</dbReference>
<dbReference type="InterPro" id="IPR001466">
    <property type="entry name" value="Beta-lactam-related"/>
</dbReference>
<evidence type="ECO:0000259" key="3">
    <source>
        <dbReference type="Pfam" id="PF00144"/>
    </source>
</evidence>
<dbReference type="InParanoid" id="W3WZE9"/>
<dbReference type="InterPro" id="IPR021860">
    <property type="entry name" value="Peptidase_S12_Pab87-rel_C"/>
</dbReference>
<accession>W3WZE9</accession>
<dbReference type="OMA" id="YRDPWYG"/>
<dbReference type="AlphaFoldDB" id="W3WZE9"/>
<evidence type="ECO:0000259" key="4">
    <source>
        <dbReference type="Pfam" id="PF11954"/>
    </source>
</evidence>
<name>W3WZE9_PESFW</name>
<dbReference type="PANTHER" id="PTHR46825:SF9">
    <property type="entry name" value="BETA-LACTAMASE-RELATED DOMAIN-CONTAINING PROTEIN"/>
    <property type="match status" value="1"/>
</dbReference>
<sequence>MQCIRGLRVLALSLLWGTTALAQTETQKVLTSAGKRDPLDAGFEKLALELLDEWHVPGLSIAVVDGDETWAAGYGNATFPSTPATPSTLYYAGSTTKAFTAAIISLLIDSGNYSGLGWRTPLSSLIRDDFVLMPEYEWAQEHLTLEDAMSHRTGFPRHDKSLGTRYGPDGHPATVADLTRSLRHLPMVTEPRTDYRYCNLMWIVVSHVVEVLTGSWLGNLMRDLIWRPLGMNSTYLSLEDALASPEHLAMGYYWDYQSGGGGGYSEVPFAGLREGSGAGGIVSNVLDYTRWLRCLLDEAGPLSKAGHAAVKTPHITGAGGAFGWDAAPSYALGWVAATYRGHRVFRHSGGMLAYGADVWFLPQLRFAVVTMGNTAITSNTAGQLLGWKLIDDKLGVPEGERYDRHSHAKESLNGLLHQFDKAVDHLYPDRADPPVSRALPLEEYTGTYFHPGYLNMTIELGLEKDQLRSVRNDFVWQMTFDYVHVSGEYWIIFIDMKETPNQLNAQVAKAEFRLGPDGKVSALIAEFMEEGSEGIVTFEKVA</sequence>
<evidence type="ECO:0008006" key="7">
    <source>
        <dbReference type="Google" id="ProtNLM"/>
    </source>
</evidence>
<dbReference type="OrthoDB" id="5946976at2759"/>
<protein>
    <recommendedName>
        <fullName evidence="7">Beta-lactamase-related domain-containing protein</fullName>
    </recommendedName>
</protein>
<dbReference type="eggNOG" id="ENOG502S4SE">
    <property type="taxonomic scope" value="Eukaryota"/>
</dbReference>
<evidence type="ECO:0000313" key="5">
    <source>
        <dbReference type="EMBL" id="ETS78251.1"/>
    </source>
</evidence>
<dbReference type="HOGENOM" id="CLU_020027_14_1_1"/>
<gene>
    <name evidence="5" type="ORF">PFICI_10313</name>
</gene>
<keyword evidence="6" id="KW-1185">Reference proteome</keyword>
<comment type="similarity">
    <text evidence="1">Belongs to the peptidase S12 family.</text>
</comment>
<keyword evidence="2" id="KW-0732">Signal</keyword>
<feature type="chain" id="PRO_5004834434" description="Beta-lactamase-related domain-containing protein" evidence="2">
    <location>
        <begin position="23"/>
        <end position="542"/>
    </location>
</feature>
<feature type="domain" description="Beta-lactamase-related" evidence="3">
    <location>
        <begin position="45"/>
        <end position="375"/>
    </location>
</feature>
<dbReference type="Gene3D" id="3.40.710.10">
    <property type="entry name" value="DD-peptidase/beta-lactamase superfamily"/>
    <property type="match status" value="1"/>
</dbReference>
<dbReference type="PANTHER" id="PTHR46825">
    <property type="entry name" value="D-ALANYL-D-ALANINE-CARBOXYPEPTIDASE/ENDOPEPTIDASE AMPH"/>
    <property type="match status" value="1"/>
</dbReference>
<proteinExistence type="inferred from homology"/>
<reference evidence="6" key="1">
    <citation type="journal article" date="2015" name="BMC Genomics">
        <title>Genomic and transcriptomic analysis of the endophytic fungus Pestalotiopsis fici reveals its lifestyle and high potential for synthesis of natural products.</title>
        <authorList>
            <person name="Wang X."/>
            <person name="Zhang X."/>
            <person name="Liu L."/>
            <person name="Xiang M."/>
            <person name="Wang W."/>
            <person name="Sun X."/>
            <person name="Che Y."/>
            <person name="Guo L."/>
            <person name="Liu G."/>
            <person name="Guo L."/>
            <person name="Wang C."/>
            <person name="Yin W.B."/>
            <person name="Stadler M."/>
            <person name="Zhang X."/>
            <person name="Liu X."/>
        </authorList>
    </citation>
    <scope>NUCLEOTIDE SEQUENCE [LARGE SCALE GENOMIC DNA]</scope>
    <source>
        <strain evidence="6">W106-1 / CGMCC3.15140</strain>
    </source>
</reference>
<feature type="signal peptide" evidence="2">
    <location>
        <begin position="1"/>
        <end position="22"/>
    </location>
</feature>
<organism evidence="5 6">
    <name type="scientific">Pestalotiopsis fici (strain W106-1 / CGMCC3.15140)</name>
    <dbReference type="NCBI Taxonomy" id="1229662"/>
    <lineage>
        <taxon>Eukaryota</taxon>
        <taxon>Fungi</taxon>
        <taxon>Dikarya</taxon>
        <taxon>Ascomycota</taxon>
        <taxon>Pezizomycotina</taxon>
        <taxon>Sordariomycetes</taxon>
        <taxon>Xylariomycetidae</taxon>
        <taxon>Amphisphaeriales</taxon>
        <taxon>Sporocadaceae</taxon>
        <taxon>Pestalotiopsis</taxon>
    </lineage>
</organism>
<dbReference type="InterPro" id="IPR050491">
    <property type="entry name" value="AmpC-like"/>
</dbReference>
<dbReference type="RefSeq" id="XP_007837085.1">
    <property type="nucleotide sequence ID" value="XM_007838894.1"/>
</dbReference>
<dbReference type="SUPFAM" id="SSF56601">
    <property type="entry name" value="beta-lactamase/transpeptidase-like"/>
    <property type="match status" value="1"/>
</dbReference>